<sequence>MSSSHQQQSEPCGEMDSATLIRKLTTQLRQVTNLCTSLGGQLEAEKEKHQREKDEWLKKEKAYQDESGKQRRVIQALSKSVADYGATAILSEEVVALRTSVLEQSRNLQALFTAMREELESEEAKDHSSAL</sequence>
<keyword evidence="3" id="KW-1185">Reference proteome</keyword>
<dbReference type="RefSeq" id="XP_033689279.1">
    <property type="nucleotide sequence ID" value="XM_033832637.1"/>
</dbReference>
<dbReference type="EMBL" id="ML987190">
    <property type="protein sequence ID" value="KAF2254275.1"/>
    <property type="molecule type" value="Genomic_DNA"/>
</dbReference>
<gene>
    <name evidence="2" type="ORF">BU26DRAFT_558979</name>
</gene>
<keyword evidence="1" id="KW-0175">Coiled coil</keyword>
<dbReference type="GeneID" id="54585967"/>
<evidence type="ECO:0000313" key="3">
    <source>
        <dbReference type="Proteomes" id="UP000800094"/>
    </source>
</evidence>
<evidence type="ECO:0000313" key="2">
    <source>
        <dbReference type="EMBL" id="KAF2254275.1"/>
    </source>
</evidence>
<proteinExistence type="predicted"/>
<organism evidence="2 3">
    <name type="scientific">Trematosphaeria pertusa</name>
    <dbReference type="NCBI Taxonomy" id="390896"/>
    <lineage>
        <taxon>Eukaryota</taxon>
        <taxon>Fungi</taxon>
        <taxon>Dikarya</taxon>
        <taxon>Ascomycota</taxon>
        <taxon>Pezizomycotina</taxon>
        <taxon>Dothideomycetes</taxon>
        <taxon>Pleosporomycetidae</taxon>
        <taxon>Pleosporales</taxon>
        <taxon>Massarineae</taxon>
        <taxon>Trematosphaeriaceae</taxon>
        <taxon>Trematosphaeria</taxon>
    </lineage>
</organism>
<dbReference type="AlphaFoldDB" id="A0A6A6IUN2"/>
<name>A0A6A6IUN2_9PLEO</name>
<reference evidence="2" key="1">
    <citation type="journal article" date="2020" name="Stud. Mycol.">
        <title>101 Dothideomycetes genomes: a test case for predicting lifestyles and emergence of pathogens.</title>
        <authorList>
            <person name="Haridas S."/>
            <person name="Albert R."/>
            <person name="Binder M."/>
            <person name="Bloem J."/>
            <person name="Labutti K."/>
            <person name="Salamov A."/>
            <person name="Andreopoulos B."/>
            <person name="Baker S."/>
            <person name="Barry K."/>
            <person name="Bills G."/>
            <person name="Bluhm B."/>
            <person name="Cannon C."/>
            <person name="Castanera R."/>
            <person name="Culley D."/>
            <person name="Daum C."/>
            <person name="Ezra D."/>
            <person name="Gonzalez J."/>
            <person name="Henrissat B."/>
            <person name="Kuo A."/>
            <person name="Liang C."/>
            <person name="Lipzen A."/>
            <person name="Lutzoni F."/>
            <person name="Magnuson J."/>
            <person name="Mondo S."/>
            <person name="Nolan M."/>
            <person name="Ohm R."/>
            <person name="Pangilinan J."/>
            <person name="Park H.-J."/>
            <person name="Ramirez L."/>
            <person name="Alfaro M."/>
            <person name="Sun H."/>
            <person name="Tritt A."/>
            <person name="Yoshinaga Y."/>
            <person name="Zwiers L.-H."/>
            <person name="Turgeon B."/>
            <person name="Goodwin S."/>
            <person name="Spatafora J."/>
            <person name="Crous P."/>
            <person name="Grigoriev I."/>
        </authorList>
    </citation>
    <scope>NUCLEOTIDE SEQUENCE</scope>
    <source>
        <strain evidence="2">CBS 122368</strain>
    </source>
</reference>
<accession>A0A6A6IUN2</accession>
<evidence type="ECO:0000256" key="1">
    <source>
        <dbReference type="SAM" id="Coils"/>
    </source>
</evidence>
<feature type="coiled-coil region" evidence="1">
    <location>
        <begin position="39"/>
        <end position="66"/>
    </location>
</feature>
<dbReference type="Proteomes" id="UP000800094">
    <property type="component" value="Unassembled WGS sequence"/>
</dbReference>
<protein>
    <submittedName>
        <fullName evidence="2">Uncharacterized protein</fullName>
    </submittedName>
</protein>